<sequence length="207" mass="24495">MQARGRRDQDQWCPWGKERCKGKKMKQNRKEKDRETERMKKTKGKERTRWRSLPSTRERKAPKGAPTEAGINARNDRISKRIRTGRLEMRENEAKQKGKGQRKREKGRKGSEGKELGGAPSLSLGKAGSEGSTNRGWHEYTEWQTVSKRMRFRRLAYTHHAGQRRRDQHQLSVAQGEMERKQKRKETERQKKRKDDRGKLKSNDERE</sequence>
<dbReference type="AlphaFoldDB" id="A0A166WQ89"/>
<reference evidence="2 3" key="1">
    <citation type="journal article" date="2016" name="Mol. Biol. Evol.">
        <title>Comparative Genomics of Early-Diverging Mushroom-Forming Fungi Provides Insights into the Origins of Lignocellulose Decay Capabilities.</title>
        <authorList>
            <person name="Nagy L.G."/>
            <person name="Riley R."/>
            <person name="Tritt A."/>
            <person name="Adam C."/>
            <person name="Daum C."/>
            <person name="Floudas D."/>
            <person name="Sun H."/>
            <person name="Yadav J.S."/>
            <person name="Pangilinan J."/>
            <person name="Larsson K.H."/>
            <person name="Matsuura K."/>
            <person name="Barry K."/>
            <person name="Labutti K."/>
            <person name="Kuo R."/>
            <person name="Ohm R.A."/>
            <person name="Bhattacharya S.S."/>
            <person name="Shirouzu T."/>
            <person name="Yoshinaga Y."/>
            <person name="Martin F.M."/>
            <person name="Grigoriev I.V."/>
            <person name="Hibbett D.S."/>
        </authorList>
    </citation>
    <scope>NUCLEOTIDE SEQUENCE [LARGE SCALE GENOMIC DNA]</scope>
    <source>
        <strain evidence="2 3">CBS 109695</strain>
    </source>
</reference>
<proteinExistence type="predicted"/>
<feature type="region of interest" description="Disordered" evidence="1">
    <location>
        <begin position="1"/>
        <end position="207"/>
    </location>
</feature>
<feature type="compositionally biased region" description="Basic residues" evidence="1">
    <location>
        <begin position="97"/>
        <end position="107"/>
    </location>
</feature>
<protein>
    <submittedName>
        <fullName evidence="2">Uncharacterized protein</fullName>
    </submittedName>
</protein>
<feature type="compositionally biased region" description="Basic and acidic residues" evidence="1">
    <location>
        <begin position="74"/>
        <end position="96"/>
    </location>
</feature>
<feature type="compositionally biased region" description="Basic and acidic residues" evidence="1">
    <location>
        <begin position="28"/>
        <end position="49"/>
    </location>
</feature>
<feature type="compositionally biased region" description="Basic residues" evidence="1">
    <location>
        <begin position="148"/>
        <end position="163"/>
    </location>
</feature>
<feature type="compositionally biased region" description="Basic and acidic residues" evidence="1">
    <location>
        <begin position="1"/>
        <end position="10"/>
    </location>
</feature>
<name>A0A166WQ89_9AGAM</name>
<gene>
    <name evidence="2" type="ORF">FIBSPDRAFT_924333</name>
</gene>
<dbReference type="Proteomes" id="UP000076532">
    <property type="component" value="Unassembled WGS sequence"/>
</dbReference>
<keyword evidence="3" id="KW-1185">Reference proteome</keyword>
<feature type="compositionally biased region" description="Basic and acidic residues" evidence="1">
    <location>
        <begin position="177"/>
        <end position="207"/>
    </location>
</feature>
<evidence type="ECO:0000313" key="2">
    <source>
        <dbReference type="EMBL" id="KZP33992.1"/>
    </source>
</evidence>
<organism evidence="2 3">
    <name type="scientific">Athelia psychrophila</name>
    <dbReference type="NCBI Taxonomy" id="1759441"/>
    <lineage>
        <taxon>Eukaryota</taxon>
        <taxon>Fungi</taxon>
        <taxon>Dikarya</taxon>
        <taxon>Basidiomycota</taxon>
        <taxon>Agaricomycotina</taxon>
        <taxon>Agaricomycetes</taxon>
        <taxon>Agaricomycetidae</taxon>
        <taxon>Atheliales</taxon>
        <taxon>Atheliaceae</taxon>
        <taxon>Athelia</taxon>
    </lineage>
</organism>
<evidence type="ECO:0000256" key="1">
    <source>
        <dbReference type="SAM" id="MobiDB-lite"/>
    </source>
</evidence>
<accession>A0A166WQ89</accession>
<dbReference type="EMBL" id="KV417481">
    <property type="protein sequence ID" value="KZP33992.1"/>
    <property type="molecule type" value="Genomic_DNA"/>
</dbReference>
<evidence type="ECO:0000313" key="3">
    <source>
        <dbReference type="Proteomes" id="UP000076532"/>
    </source>
</evidence>